<name>A0A0N0ZNU5_THESC</name>
<feature type="transmembrane region" description="Helical" evidence="1">
    <location>
        <begin position="47"/>
        <end position="72"/>
    </location>
</feature>
<dbReference type="GO" id="GO:0016829">
    <property type="term" value="F:lyase activity"/>
    <property type="evidence" value="ECO:0007669"/>
    <property type="project" value="UniProtKB-KW"/>
</dbReference>
<organism evidence="2 3">
    <name type="scientific">Thermus scotoductus</name>
    <dbReference type="NCBI Taxonomy" id="37636"/>
    <lineage>
        <taxon>Bacteria</taxon>
        <taxon>Thermotogati</taxon>
        <taxon>Deinococcota</taxon>
        <taxon>Deinococci</taxon>
        <taxon>Thermales</taxon>
        <taxon>Thermaceae</taxon>
        <taxon>Thermus</taxon>
    </lineage>
</organism>
<sequence>MWRRGERLYALLVVLVVFLEALALGGLVVAFSGRIFNLLGSPVAYRALFQALVLTGLALTSLSAYILLYHAYTASKERLDRKAYEDWLARFTEALFNEEPPPPPPWPRPALEALLNLREMLKGEFSERIADWLRQVYPHWIRLLKSRWASRPARLEALDALAQARLPETLEAILPYLSHRDPVLRLGAARAGARVAQGEGLGRLAEALLEAGLPRGALLEVLLLLEERATPVVEALLSRGGREEVWAALEAIGRLKLVALAERVLPFLDHPDPELKAAAMRALYRMRYPPKGYEGLLLAALKDEQEFLRAHAARLMALLGNELAQRALWKALSDPSFYVRRAAAEGLLLMNRGFLARAAEGHPDPFGRAMAQQVLRVAA</sequence>
<comment type="caution">
    <text evidence="2">The sequence shown here is derived from an EMBL/GenBank/DDBJ whole genome shotgun (WGS) entry which is preliminary data.</text>
</comment>
<keyword evidence="2" id="KW-0456">Lyase</keyword>
<dbReference type="Gene3D" id="1.25.10.10">
    <property type="entry name" value="Leucine-rich Repeat Variant"/>
    <property type="match status" value="2"/>
</dbReference>
<dbReference type="PATRIC" id="fig|37636.3.peg.181"/>
<accession>A0A0N0ZNU5</accession>
<evidence type="ECO:0000256" key="1">
    <source>
        <dbReference type="SAM" id="Phobius"/>
    </source>
</evidence>
<reference evidence="2 3" key="1">
    <citation type="submission" date="2015-09" db="EMBL/GenBank/DDBJ databases">
        <title>Draft genome sequence of Thermus scotoductus strain K1 isolated from a geothermal spring in Nagorno-Karabakh, Armenia.</title>
        <authorList>
            <person name="Saghatelyan A."/>
            <person name="Poghosyan L."/>
            <person name="Panosyan H."/>
            <person name="Birkeland N.-K."/>
        </authorList>
    </citation>
    <scope>NUCLEOTIDE SEQUENCE [LARGE SCALE GENOMIC DNA]</scope>
    <source>
        <strain evidence="2 3">K1</strain>
    </source>
</reference>
<dbReference type="Pfam" id="PF13646">
    <property type="entry name" value="HEAT_2"/>
    <property type="match status" value="1"/>
</dbReference>
<keyword evidence="1" id="KW-0472">Membrane</keyword>
<keyword evidence="1" id="KW-0812">Transmembrane</keyword>
<dbReference type="SUPFAM" id="SSF48371">
    <property type="entry name" value="ARM repeat"/>
    <property type="match status" value="1"/>
</dbReference>
<dbReference type="AlphaFoldDB" id="A0A0N0ZNU5"/>
<evidence type="ECO:0000313" key="2">
    <source>
        <dbReference type="EMBL" id="KPD32062.1"/>
    </source>
</evidence>
<proteinExistence type="predicted"/>
<protein>
    <submittedName>
        <fullName evidence="2">PBS lyase</fullName>
    </submittedName>
</protein>
<dbReference type="InterPro" id="IPR011989">
    <property type="entry name" value="ARM-like"/>
</dbReference>
<dbReference type="EMBL" id="LJJR01000013">
    <property type="protein sequence ID" value="KPD32062.1"/>
    <property type="molecule type" value="Genomic_DNA"/>
</dbReference>
<dbReference type="Proteomes" id="UP000053099">
    <property type="component" value="Unassembled WGS sequence"/>
</dbReference>
<gene>
    <name evidence="2" type="ORF">AN926_05590</name>
</gene>
<dbReference type="InterPro" id="IPR016024">
    <property type="entry name" value="ARM-type_fold"/>
</dbReference>
<keyword evidence="1" id="KW-1133">Transmembrane helix</keyword>
<evidence type="ECO:0000313" key="3">
    <source>
        <dbReference type="Proteomes" id="UP000053099"/>
    </source>
</evidence>